<dbReference type="PANTHER" id="PTHR47481:SF30">
    <property type="entry name" value="CCHC-TYPE DOMAIN-CONTAINING PROTEIN"/>
    <property type="match status" value="1"/>
</dbReference>
<reference evidence="2 3" key="1">
    <citation type="journal article" date="2014" name="Am. J. Bot.">
        <title>Genome assembly and annotation for red clover (Trifolium pratense; Fabaceae).</title>
        <authorList>
            <person name="Istvanek J."/>
            <person name="Jaros M."/>
            <person name="Krenek A."/>
            <person name="Repkova J."/>
        </authorList>
    </citation>
    <scope>NUCLEOTIDE SEQUENCE [LARGE SCALE GENOMIC DNA]</scope>
    <source>
        <strain evidence="3">cv. Tatra</strain>
        <tissue evidence="2">Young leaves</tissue>
    </source>
</reference>
<name>A0A2K3M1H0_TRIPR</name>
<dbReference type="Pfam" id="PF14223">
    <property type="entry name" value="Retrotran_gag_2"/>
    <property type="match status" value="1"/>
</dbReference>
<dbReference type="EMBL" id="ASHM01046850">
    <property type="protein sequence ID" value="PNX84646.1"/>
    <property type="molecule type" value="Genomic_DNA"/>
</dbReference>
<organism evidence="2 3">
    <name type="scientific">Trifolium pratense</name>
    <name type="common">Red clover</name>
    <dbReference type="NCBI Taxonomy" id="57577"/>
    <lineage>
        <taxon>Eukaryota</taxon>
        <taxon>Viridiplantae</taxon>
        <taxon>Streptophyta</taxon>
        <taxon>Embryophyta</taxon>
        <taxon>Tracheophyta</taxon>
        <taxon>Spermatophyta</taxon>
        <taxon>Magnoliopsida</taxon>
        <taxon>eudicotyledons</taxon>
        <taxon>Gunneridae</taxon>
        <taxon>Pentapetalae</taxon>
        <taxon>rosids</taxon>
        <taxon>fabids</taxon>
        <taxon>Fabales</taxon>
        <taxon>Fabaceae</taxon>
        <taxon>Papilionoideae</taxon>
        <taxon>50 kb inversion clade</taxon>
        <taxon>NPAAA clade</taxon>
        <taxon>Hologalegina</taxon>
        <taxon>IRL clade</taxon>
        <taxon>Trifolieae</taxon>
        <taxon>Trifolium</taxon>
    </lineage>
</organism>
<feature type="compositionally biased region" description="Polar residues" evidence="1">
    <location>
        <begin position="51"/>
        <end position="74"/>
    </location>
</feature>
<feature type="region of interest" description="Disordered" evidence="1">
    <location>
        <begin position="270"/>
        <end position="319"/>
    </location>
</feature>
<dbReference type="PANTHER" id="PTHR47481">
    <property type="match status" value="1"/>
</dbReference>
<dbReference type="Proteomes" id="UP000236291">
    <property type="component" value="Unassembled WGS sequence"/>
</dbReference>
<comment type="caution">
    <text evidence="2">The sequence shown here is derived from an EMBL/GenBank/DDBJ whole genome shotgun (WGS) entry which is preliminary data.</text>
</comment>
<evidence type="ECO:0000313" key="3">
    <source>
        <dbReference type="Proteomes" id="UP000236291"/>
    </source>
</evidence>
<evidence type="ECO:0000256" key="1">
    <source>
        <dbReference type="SAM" id="MobiDB-lite"/>
    </source>
</evidence>
<feature type="compositionally biased region" description="Basic residues" evidence="1">
    <location>
        <begin position="290"/>
        <end position="307"/>
    </location>
</feature>
<gene>
    <name evidence="2" type="ORF">L195_g040709</name>
</gene>
<accession>A0A2K3M1H0</accession>
<feature type="region of interest" description="Disordered" evidence="1">
    <location>
        <begin position="39"/>
        <end position="83"/>
    </location>
</feature>
<evidence type="ECO:0000313" key="2">
    <source>
        <dbReference type="EMBL" id="PNX84646.1"/>
    </source>
</evidence>
<dbReference type="AlphaFoldDB" id="A0A2K3M1H0"/>
<reference evidence="2 3" key="2">
    <citation type="journal article" date="2017" name="Front. Plant Sci.">
        <title>Gene Classification and Mining of Molecular Markers Useful in Red Clover (Trifolium pratense) Breeding.</title>
        <authorList>
            <person name="Istvanek J."/>
            <person name="Dluhosova J."/>
            <person name="Dluhos P."/>
            <person name="Patkova L."/>
            <person name="Nedelnik J."/>
            <person name="Repkova J."/>
        </authorList>
    </citation>
    <scope>NUCLEOTIDE SEQUENCE [LARGE SCALE GENOMIC DNA]</scope>
    <source>
        <strain evidence="3">cv. Tatra</strain>
        <tissue evidence="2">Young leaves</tissue>
    </source>
</reference>
<feature type="non-terminal residue" evidence="2">
    <location>
        <position position="1"/>
    </location>
</feature>
<protein>
    <submittedName>
        <fullName evidence="2">Retrovirus-related Pol polyprotein from transposon TNT 1-94</fullName>
    </submittedName>
</protein>
<proteinExistence type="predicted"/>
<dbReference type="ExpressionAtlas" id="A0A2K3M1H0">
    <property type="expression patterns" value="baseline"/>
</dbReference>
<sequence>GLVELTLSQLESADVALPLVSVCTTLFKELMGSRNAFRNKIPRSSSSSSSMETDPQSESIPVNNTTTDLPNTNKESTKSGLPHPLTIKLDEKNFLLWSQQVNGVITAHNLHRFIVNPEIPLQFASVADRLEDGVLPRVLSCKHSYEVWEKIHTYFNSILKSRARQHRSELKNTKKHSRTVNEYLLRIKSIVNSLIVIGDVVSEREQVEVILEGLSEEFNPFVMMVYSRSDTPKVKDIEALLLLQESQFEKFRQELANPSVSANVAQIESKNSNHNSDSEGQDSGTEHYNVKAHRGRRRNKGRGRSRGKTQFTPNIGRVQ</sequence>